<dbReference type="Proteomes" id="UP000515811">
    <property type="component" value="Chromosome"/>
</dbReference>
<evidence type="ECO:0000313" key="2">
    <source>
        <dbReference type="Proteomes" id="UP000515811"/>
    </source>
</evidence>
<dbReference type="EMBL" id="CP060714">
    <property type="protein sequence ID" value="QNN57555.1"/>
    <property type="molecule type" value="Genomic_DNA"/>
</dbReference>
<proteinExistence type="predicted"/>
<name>A0A7G9RPN0_9BURK</name>
<dbReference type="KEGG" id="drg:H9K76_01225"/>
<dbReference type="AlphaFoldDB" id="A0A7G9RPN0"/>
<dbReference type="RefSeq" id="WP_187597803.1">
    <property type="nucleotide sequence ID" value="NZ_CP060714.1"/>
</dbReference>
<evidence type="ECO:0000313" key="1">
    <source>
        <dbReference type="EMBL" id="QNN57555.1"/>
    </source>
</evidence>
<protein>
    <submittedName>
        <fullName evidence="1">Uncharacterized protein</fullName>
    </submittedName>
</protein>
<reference evidence="1 2" key="1">
    <citation type="submission" date="2020-08" db="EMBL/GenBank/DDBJ databases">
        <title>Genome sequence of Diaphorobacter ruginosibacter DSM 27467T.</title>
        <authorList>
            <person name="Hyun D.-W."/>
            <person name="Bae J.-W."/>
        </authorList>
    </citation>
    <scope>NUCLEOTIDE SEQUENCE [LARGE SCALE GENOMIC DNA]</scope>
    <source>
        <strain evidence="1 2">DSM 27467</strain>
    </source>
</reference>
<organism evidence="1 2">
    <name type="scientific">Diaphorobacter ruginosibacter</name>
    <dbReference type="NCBI Taxonomy" id="1715720"/>
    <lineage>
        <taxon>Bacteria</taxon>
        <taxon>Pseudomonadati</taxon>
        <taxon>Pseudomonadota</taxon>
        <taxon>Betaproteobacteria</taxon>
        <taxon>Burkholderiales</taxon>
        <taxon>Comamonadaceae</taxon>
        <taxon>Diaphorobacter</taxon>
    </lineage>
</organism>
<gene>
    <name evidence="1" type="ORF">H9K76_01225</name>
</gene>
<sequence length="86" mass="9321">MDACLTLETEAGRQFLKLQTFGSIATPSVELLPLSPDIFALQGDLSPGAKAHGVLCLVRESDGRITGFHVSSLRSRHVLFRRLAEA</sequence>
<accession>A0A7G9RPN0</accession>
<keyword evidence="2" id="KW-1185">Reference proteome</keyword>